<dbReference type="Proteomes" id="UP000276133">
    <property type="component" value="Unassembled WGS sequence"/>
</dbReference>
<sequence>MKWVYRNYSTLIMFRLNKTTSLDFEIKFWNIIFCILLLLVIARVAFLIMKKKCFCIPDQYN</sequence>
<accession>A0A3M7SEP0</accession>
<evidence type="ECO:0000256" key="1">
    <source>
        <dbReference type="SAM" id="Phobius"/>
    </source>
</evidence>
<organism evidence="2 3">
    <name type="scientific">Brachionus plicatilis</name>
    <name type="common">Marine rotifer</name>
    <name type="synonym">Brachionus muelleri</name>
    <dbReference type="NCBI Taxonomy" id="10195"/>
    <lineage>
        <taxon>Eukaryota</taxon>
        <taxon>Metazoa</taxon>
        <taxon>Spiralia</taxon>
        <taxon>Gnathifera</taxon>
        <taxon>Rotifera</taxon>
        <taxon>Eurotatoria</taxon>
        <taxon>Monogononta</taxon>
        <taxon>Pseudotrocha</taxon>
        <taxon>Ploima</taxon>
        <taxon>Brachionidae</taxon>
        <taxon>Brachionus</taxon>
    </lineage>
</organism>
<comment type="caution">
    <text evidence="2">The sequence shown here is derived from an EMBL/GenBank/DDBJ whole genome shotgun (WGS) entry which is preliminary data.</text>
</comment>
<keyword evidence="1" id="KW-0472">Membrane</keyword>
<name>A0A3M7SEP0_BRAPC</name>
<feature type="transmembrane region" description="Helical" evidence="1">
    <location>
        <begin position="28"/>
        <end position="49"/>
    </location>
</feature>
<keyword evidence="1" id="KW-0812">Transmembrane</keyword>
<protein>
    <submittedName>
        <fullName evidence="2">Uncharacterized protein</fullName>
    </submittedName>
</protein>
<reference evidence="2 3" key="1">
    <citation type="journal article" date="2018" name="Sci. Rep.">
        <title>Genomic signatures of local adaptation to the degree of environmental predictability in rotifers.</title>
        <authorList>
            <person name="Franch-Gras L."/>
            <person name="Hahn C."/>
            <person name="Garcia-Roger E.M."/>
            <person name="Carmona M.J."/>
            <person name="Serra M."/>
            <person name="Gomez A."/>
        </authorList>
    </citation>
    <scope>NUCLEOTIDE SEQUENCE [LARGE SCALE GENOMIC DNA]</scope>
    <source>
        <strain evidence="2">HYR1</strain>
    </source>
</reference>
<proteinExistence type="predicted"/>
<gene>
    <name evidence="2" type="ORF">BpHYR1_025060</name>
</gene>
<evidence type="ECO:0000313" key="3">
    <source>
        <dbReference type="Proteomes" id="UP000276133"/>
    </source>
</evidence>
<keyword evidence="1" id="KW-1133">Transmembrane helix</keyword>
<keyword evidence="3" id="KW-1185">Reference proteome</keyword>
<evidence type="ECO:0000313" key="2">
    <source>
        <dbReference type="EMBL" id="RNA34117.1"/>
    </source>
</evidence>
<dbReference type="AlphaFoldDB" id="A0A3M7SEP0"/>
<dbReference type="EMBL" id="REGN01001523">
    <property type="protein sequence ID" value="RNA34117.1"/>
    <property type="molecule type" value="Genomic_DNA"/>
</dbReference>